<protein>
    <recommendedName>
        <fullName evidence="3">DUF2171 domain-containing protein</fullName>
    </recommendedName>
</protein>
<dbReference type="AlphaFoldDB" id="A0A916TQ04"/>
<proteinExistence type="predicted"/>
<dbReference type="InterPro" id="IPR018684">
    <property type="entry name" value="DUF2171"/>
</dbReference>
<organism evidence="1 2">
    <name type="scientific">Novosphingobium endophyticum</name>
    <dbReference type="NCBI Taxonomy" id="1955250"/>
    <lineage>
        <taxon>Bacteria</taxon>
        <taxon>Pseudomonadati</taxon>
        <taxon>Pseudomonadota</taxon>
        <taxon>Alphaproteobacteria</taxon>
        <taxon>Sphingomonadales</taxon>
        <taxon>Sphingomonadaceae</taxon>
        <taxon>Novosphingobium</taxon>
    </lineage>
</organism>
<reference evidence="1" key="1">
    <citation type="journal article" date="2014" name="Int. J. Syst. Evol. Microbiol.">
        <title>Complete genome sequence of Corynebacterium casei LMG S-19264T (=DSM 44701T), isolated from a smear-ripened cheese.</title>
        <authorList>
            <consortium name="US DOE Joint Genome Institute (JGI-PGF)"/>
            <person name="Walter F."/>
            <person name="Albersmeier A."/>
            <person name="Kalinowski J."/>
            <person name="Ruckert C."/>
        </authorList>
    </citation>
    <scope>NUCLEOTIDE SEQUENCE</scope>
    <source>
        <strain evidence="1">CGMCC 1.15095</strain>
    </source>
</reference>
<dbReference type="Proteomes" id="UP000608154">
    <property type="component" value="Unassembled WGS sequence"/>
</dbReference>
<accession>A0A916TQ04</accession>
<gene>
    <name evidence="1" type="ORF">GCM10011494_09000</name>
</gene>
<dbReference type="EMBL" id="BMHK01000004">
    <property type="protein sequence ID" value="GGB92810.1"/>
    <property type="molecule type" value="Genomic_DNA"/>
</dbReference>
<evidence type="ECO:0000313" key="2">
    <source>
        <dbReference type="Proteomes" id="UP000608154"/>
    </source>
</evidence>
<keyword evidence="2" id="KW-1185">Reference proteome</keyword>
<evidence type="ECO:0008006" key="3">
    <source>
        <dbReference type="Google" id="ProtNLM"/>
    </source>
</evidence>
<comment type="caution">
    <text evidence="1">The sequence shown here is derived from an EMBL/GenBank/DDBJ whole genome shotgun (WGS) entry which is preliminary data.</text>
</comment>
<dbReference type="RefSeq" id="WP_229735953.1">
    <property type="nucleotide sequence ID" value="NZ_BMHK01000004.1"/>
</dbReference>
<name>A0A916TQ04_9SPHN</name>
<reference evidence="1" key="2">
    <citation type="submission" date="2020-09" db="EMBL/GenBank/DDBJ databases">
        <authorList>
            <person name="Sun Q."/>
            <person name="Zhou Y."/>
        </authorList>
    </citation>
    <scope>NUCLEOTIDE SEQUENCE</scope>
    <source>
        <strain evidence="1">CGMCC 1.15095</strain>
    </source>
</reference>
<evidence type="ECO:0000313" key="1">
    <source>
        <dbReference type="EMBL" id="GGB92810.1"/>
    </source>
</evidence>
<sequence>MTRQTTQQPGRQPGDETAWTTVVGTIRKGMPVIDADGTRIGKVAYLDGEEIVLEPDEPGQDAEFVALTQVDGVDETSVLLSGRGDATFGLGGEP</sequence>
<dbReference type="Pfam" id="PF09939">
    <property type="entry name" value="DUF2171"/>
    <property type="match status" value="1"/>
</dbReference>